<accession>A0A381Y2T3</accession>
<sequence length="49" mass="5176">MSPTPTHGPSASSTNVSMGIILLWVGSAKVRELSVAALMTEIAETRTIY</sequence>
<name>A0A381Y2T3_9ZZZZ</name>
<dbReference type="EMBL" id="UINC01017147">
    <property type="protein sequence ID" value="SVA70803.1"/>
    <property type="molecule type" value="Genomic_DNA"/>
</dbReference>
<gene>
    <name evidence="1" type="ORF">METZ01_LOCUS123657</name>
</gene>
<protein>
    <submittedName>
        <fullName evidence="1">Uncharacterized protein</fullName>
    </submittedName>
</protein>
<proteinExistence type="predicted"/>
<organism evidence="1">
    <name type="scientific">marine metagenome</name>
    <dbReference type="NCBI Taxonomy" id="408172"/>
    <lineage>
        <taxon>unclassified sequences</taxon>
        <taxon>metagenomes</taxon>
        <taxon>ecological metagenomes</taxon>
    </lineage>
</organism>
<dbReference type="AlphaFoldDB" id="A0A381Y2T3"/>
<evidence type="ECO:0000313" key="1">
    <source>
        <dbReference type="EMBL" id="SVA70803.1"/>
    </source>
</evidence>
<feature type="non-terminal residue" evidence="1">
    <location>
        <position position="49"/>
    </location>
</feature>
<reference evidence="1" key="1">
    <citation type="submission" date="2018-05" db="EMBL/GenBank/DDBJ databases">
        <authorList>
            <person name="Lanie J.A."/>
            <person name="Ng W.-L."/>
            <person name="Kazmierczak K.M."/>
            <person name="Andrzejewski T.M."/>
            <person name="Davidsen T.M."/>
            <person name="Wayne K.J."/>
            <person name="Tettelin H."/>
            <person name="Glass J.I."/>
            <person name="Rusch D."/>
            <person name="Podicherti R."/>
            <person name="Tsui H.-C.T."/>
            <person name="Winkler M.E."/>
        </authorList>
    </citation>
    <scope>NUCLEOTIDE SEQUENCE</scope>
</reference>